<evidence type="ECO:0000256" key="5">
    <source>
        <dbReference type="ARBA" id="ARBA00022989"/>
    </source>
</evidence>
<feature type="transmembrane region" description="Helical" evidence="7">
    <location>
        <begin position="192"/>
        <end position="214"/>
    </location>
</feature>
<keyword evidence="5 7" id="KW-1133">Transmembrane helix</keyword>
<dbReference type="GO" id="GO:0055085">
    <property type="term" value="P:transmembrane transport"/>
    <property type="evidence" value="ECO:0007669"/>
    <property type="project" value="InterPro"/>
</dbReference>
<evidence type="ECO:0000256" key="2">
    <source>
        <dbReference type="ARBA" id="ARBA00022448"/>
    </source>
</evidence>
<dbReference type="OrthoDB" id="5174895at2"/>
<feature type="transmembrane region" description="Helical" evidence="7">
    <location>
        <begin position="63"/>
        <end position="84"/>
    </location>
</feature>
<organism evidence="9 10">
    <name type="scientific">Paenibacillus oryzisoli</name>
    <dbReference type="NCBI Taxonomy" id="1850517"/>
    <lineage>
        <taxon>Bacteria</taxon>
        <taxon>Bacillati</taxon>
        <taxon>Bacillota</taxon>
        <taxon>Bacilli</taxon>
        <taxon>Bacillales</taxon>
        <taxon>Paenibacillaceae</taxon>
        <taxon>Paenibacillus</taxon>
    </lineage>
</organism>
<protein>
    <recommendedName>
        <fullName evidence="8">ABC transmembrane type-1 domain-containing protein</fullName>
    </recommendedName>
</protein>
<name>A0A198AA78_9BACL</name>
<dbReference type="Pfam" id="PF00528">
    <property type="entry name" value="BPD_transp_1"/>
    <property type="match status" value="1"/>
</dbReference>
<feature type="transmembrane region" description="Helical" evidence="7">
    <location>
        <begin position="253"/>
        <end position="276"/>
    </location>
</feature>
<comment type="subcellular location">
    <subcellularLocation>
        <location evidence="1 7">Cell membrane</location>
        <topology evidence="1 7">Multi-pass membrane protein</topology>
    </subcellularLocation>
</comment>
<dbReference type="PANTHER" id="PTHR30193:SF37">
    <property type="entry name" value="INNER MEMBRANE ABC TRANSPORTER PERMEASE PROTEIN YCJO"/>
    <property type="match status" value="1"/>
</dbReference>
<evidence type="ECO:0000256" key="1">
    <source>
        <dbReference type="ARBA" id="ARBA00004651"/>
    </source>
</evidence>
<evidence type="ECO:0000256" key="3">
    <source>
        <dbReference type="ARBA" id="ARBA00022475"/>
    </source>
</evidence>
<dbReference type="PANTHER" id="PTHR30193">
    <property type="entry name" value="ABC TRANSPORTER PERMEASE PROTEIN"/>
    <property type="match status" value="1"/>
</dbReference>
<dbReference type="CDD" id="cd06261">
    <property type="entry name" value="TM_PBP2"/>
    <property type="match status" value="1"/>
</dbReference>
<sequence length="283" mass="31332">MYPLWGLAPGFIVYFIFFLVPFITTFYYSFTSWDFYTAKFIGLSNYQDIVIDPLMKIALKNTIIFTFVTGITKVGLGMGLALFVNQKLKTSNFIRTVFFLPAVLNTIAVGILFTAILHPTNGLLNQTLGILHMEVFQLSWLTDVKLAIFSIAGIETWKWAGYNMVIILSGLQSISKEYYESAEIDGASGVKRFWHITFPLIMPAFNVALVGNIIGGLRVFDLVAATTGGGPGRATEVLNTAIFENFGNNLQGLASAGNVVLTLFVAVTSIITYAFIRRREVEL</sequence>
<accession>A0A198AA78</accession>
<dbReference type="GO" id="GO:0005886">
    <property type="term" value="C:plasma membrane"/>
    <property type="evidence" value="ECO:0007669"/>
    <property type="project" value="UniProtKB-SubCell"/>
</dbReference>
<dbReference type="EMBL" id="LYPB01000069">
    <property type="protein sequence ID" value="OAS18062.1"/>
    <property type="molecule type" value="Genomic_DNA"/>
</dbReference>
<dbReference type="Gene3D" id="1.10.3720.10">
    <property type="entry name" value="MetI-like"/>
    <property type="match status" value="1"/>
</dbReference>
<evidence type="ECO:0000256" key="7">
    <source>
        <dbReference type="RuleBase" id="RU363032"/>
    </source>
</evidence>
<feature type="transmembrane region" description="Helical" evidence="7">
    <location>
        <begin position="146"/>
        <end position="171"/>
    </location>
</feature>
<evidence type="ECO:0000313" key="10">
    <source>
        <dbReference type="Proteomes" id="UP000078454"/>
    </source>
</evidence>
<dbReference type="InterPro" id="IPR035906">
    <property type="entry name" value="MetI-like_sf"/>
</dbReference>
<evidence type="ECO:0000256" key="4">
    <source>
        <dbReference type="ARBA" id="ARBA00022692"/>
    </source>
</evidence>
<feature type="transmembrane region" description="Helical" evidence="7">
    <location>
        <begin position="12"/>
        <end position="30"/>
    </location>
</feature>
<feature type="transmembrane region" description="Helical" evidence="7">
    <location>
        <begin position="96"/>
        <end position="117"/>
    </location>
</feature>
<dbReference type="AlphaFoldDB" id="A0A198AA78"/>
<dbReference type="InterPro" id="IPR000515">
    <property type="entry name" value="MetI-like"/>
</dbReference>
<evidence type="ECO:0000313" key="9">
    <source>
        <dbReference type="EMBL" id="OAS18062.1"/>
    </source>
</evidence>
<comment type="caution">
    <text evidence="9">The sequence shown here is derived from an EMBL/GenBank/DDBJ whole genome shotgun (WGS) entry which is preliminary data.</text>
</comment>
<keyword evidence="6 7" id="KW-0472">Membrane</keyword>
<dbReference type="SUPFAM" id="SSF161098">
    <property type="entry name" value="MetI-like"/>
    <property type="match status" value="1"/>
</dbReference>
<dbReference type="Proteomes" id="UP000078454">
    <property type="component" value="Unassembled WGS sequence"/>
</dbReference>
<evidence type="ECO:0000259" key="8">
    <source>
        <dbReference type="PROSITE" id="PS50928"/>
    </source>
</evidence>
<dbReference type="STRING" id="1850517.A8708_28845"/>
<dbReference type="PROSITE" id="PS50928">
    <property type="entry name" value="ABC_TM1"/>
    <property type="match status" value="1"/>
</dbReference>
<proteinExistence type="inferred from homology"/>
<keyword evidence="3" id="KW-1003">Cell membrane</keyword>
<dbReference type="InterPro" id="IPR051393">
    <property type="entry name" value="ABC_transporter_permease"/>
</dbReference>
<reference evidence="9 10" key="1">
    <citation type="submission" date="2016-05" db="EMBL/GenBank/DDBJ databases">
        <title>Paenibacillus sp. 1ZS3-15 nov., isolated from the rhizosphere soil.</title>
        <authorList>
            <person name="Zhang X.X."/>
            <person name="Zhang J."/>
        </authorList>
    </citation>
    <scope>NUCLEOTIDE SEQUENCE [LARGE SCALE GENOMIC DNA]</scope>
    <source>
        <strain evidence="9 10">1ZS3-15</strain>
    </source>
</reference>
<feature type="domain" description="ABC transmembrane type-1" evidence="8">
    <location>
        <begin position="59"/>
        <end position="272"/>
    </location>
</feature>
<keyword evidence="2 7" id="KW-0813">Transport</keyword>
<gene>
    <name evidence="9" type="ORF">A8708_28845</name>
</gene>
<keyword evidence="10" id="KW-1185">Reference proteome</keyword>
<comment type="similarity">
    <text evidence="7">Belongs to the binding-protein-dependent transport system permease family.</text>
</comment>
<keyword evidence="4 7" id="KW-0812">Transmembrane</keyword>
<evidence type="ECO:0000256" key="6">
    <source>
        <dbReference type="ARBA" id="ARBA00023136"/>
    </source>
</evidence>